<organism evidence="6 7">
    <name type="scientific">Arachis hypogaea</name>
    <name type="common">Peanut</name>
    <dbReference type="NCBI Taxonomy" id="3818"/>
    <lineage>
        <taxon>Eukaryota</taxon>
        <taxon>Viridiplantae</taxon>
        <taxon>Streptophyta</taxon>
        <taxon>Embryophyta</taxon>
        <taxon>Tracheophyta</taxon>
        <taxon>Spermatophyta</taxon>
        <taxon>Magnoliopsida</taxon>
        <taxon>eudicotyledons</taxon>
        <taxon>Gunneridae</taxon>
        <taxon>Pentapetalae</taxon>
        <taxon>rosids</taxon>
        <taxon>fabids</taxon>
        <taxon>Fabales</taxon>
        <taxon>Fabaceae</taxon>
        <taxon>Papilionoideae</taxon>
        <taxon>50 kb inversion clade</taxon>
        <taxon>dalbergioids sensu lato</taxon>
        <taxon>Dalbergieae</taxon>
        <taxon>Pterocarpus clade</taxon>
        <taxon>Arachis</taxon>
    </lineage>
</organism>
<comment type="caution">
    <text evidence="6">The sequence shown here is derived from an EMBL/GenBank/DDBJ whole genome shotgun (WGS) entry which is preliminary data.</text>
</comment>
<comment type="subcellular location">
    <subcellularLocation>
        <location evidence="1">Nucleus</location>
    </subcellularLocation>
</comment>
<dbReference type="Proteomes" id="UP000289738">
    <property type="component" value="Chromosome A03"/>
</dbReference>
<dbReference type="GO" id="GO:0003677">
    <property type="term" value="F:DNA binding"/>
    <property type="evidence" value="ECO:0007669"/>
    <property type="project" value="UniProtKB-KW"/>
</dbReference>
<reference evidence="6 7" key="1">
    <citation type="submission" date="2019-01" db="EMBL/GenBank/DDBJ databases">
        <title>Sequencing of cultivated peanut Arachis hypogaea provides insights into genome evolution and oil improvement.</title>
        <authorList>
            <person name="Chen X."/>
        </authorList>
    </citation>
    <scope>NUCLEOTIDE SEQUENCE [LARGE SCALE GENOMIC DNA]</scope>
    <source>
        <strain evidence="7">cv. Fuhuasheng</strain>
        <tissue evidence="6">Leaves</tissue>
    </source>
</reference>
<evidence type="ECO:0000256" key="5">
    <source>
        <dbReference type="ARBA" id="ARBA00023242"/>
    </source>
</evidence>
<keyword evidence="4" id="KW-0804">Transcription</keyword>
<evidence type="ECO:0000256" key="4">
    <source>
        <dbReference type="ARBA" id="ARBA00023163"/>
    </source>
</evidence>
<dbReference type="AlphaFoldDB" id="A0A445DR83"/>
<dbReference type="SUPFAM" id="SSF101936">
    <property type="entry name" value="DNA-binding pseudobarrel domain"/>
    <property type="match status" value="1"/>
</dbReference>
<dbReference type="Gene3D" id="2.40.330.10">
    <property type="entry name" value="DNA-binding pseudobarrel domain"/>
    <property type="match status" value="1"/>
</dbReference>
<keyword evidence="2" id="KW-0805">Transcription regulation</keyword>
<name>A0A445DR83_ARAHY</name>
<dbReference type="EMBL" id="SDMP01000003">
    <property type="protein sequence ID" value="RYR65678.1"/>
    <property type="molecule type" value="Genomic_DNA"/>
</dbReference>
<dbReference type="InterPro" id="IPR015300">
    <property type="entry name" value="DNA-bd_pseudobarrel_sf"/>
</dbReference>
<evidence type="ECO:0000313" key="6">
    <source>
        <dbReference type="EMBL" id="RYR65678.1"/>
    </source>
</evidence>
<gene>
    <name evidence="6" type="ORF">Ahy_A03g011606</name>
</gene>
<evidence type="ECO:0000256" key="1">
    <source>
        <dbReference type="ARBA" id="ARBA00004123"/>
    </source>
</evidence>
<evidence type="ECO:0008006" key="8">
    <source>
        <dbReference type="Google" id="ProtNLM"/>
    </source>
</evidence>
<keyword evidence="3" id="KW-0238">DNA-binding</keyword>
<sequence length="200" mass="23560">MLPLRFSRKYGRSLPRPLTLTTPTGHRHRVCWNMEPNGRINAVWERYRLRDQWLVLFRYHAVQNTMYVMFFNGHTMEINYLAHAGPGTDCTCITYPSAPRLRHIADGFRSSNPFFVSPILHRLANRFLNVPTLPGVCEDSLISITNERGAWTVRYTHYVRRTNRCFGMGWFALATACQLRHGHVYVFERLALQEYRLHIY</sequence>
<dbReference type="GO" id="GO:0005634">
    <property type="term" value="C:nucleus"/>
    <property type="evidence" value="ECO:0007669"/>
    <property type="project" value="UniProtKB-SubCell"/>
</dbReference>
<protein>
    <recommendedName>
        <fullName evidence="8">TF-B3 domain-containing protein</fullName>
    </recommendedName>
</protein>
<accession>A0A445DR83</accession>
<keyword evidence="7" id="KW-1185">Reference proteome</keyword>
<keyword evidence="5" id="KW-0539">Nucleus</keyword>
<proteinExistence type="predicted"/>
<evidence type="ECO:0000256" key="3">
    <source>
        <dbReference type="ARBA" id="ARBA00023125"/>
    </source>
</evidence>
<evidence type="ECO:0000313" key="7">
    <source>
        <dbReference type="Proteomes" id="UP000289738"/>
    </source>
</evidence>
<evidence type="ECO:0000256" key="2">
    <source>
        <dbReference type="ARBA" id="ARBA00023015"/>
    </source>
</evidence>